<keyword evidence="4" id="KW-0378">Hydrolase</keyword>
<dbReference type="InterPro" id="IPR001667">
    <property type="entry name" value="DDH_dom"/>
</dbReference>
<evidence type="ECO:0000256" key="4">
    <source>
        <dbReference type="ARBA" id="ARBA00022801"/>
    </source>
</evidence>
<organism evidence="9 10">
    <name type="scientific">Pyruvatibacter mobilis</name>
    <dbReference type="NCBI Taxonomy" id="1712261"/>
    <lineage>
        <taxon>Bacteria</taxon>
        <taxon>Pseudomonadati</taxon>
        <taxon>Pseudomonadota</taxon>
        <taxon>Alphaproteobacteria</taxon>
        <taxon>Hyphomicrobiales</taxon>
        <taxon>Parvibaculaceae</taxon>
        <taxon>Pyruvatibacter</taxon>
    </lineage>
</organism>
<dbReference type="InterPro" id="IPR004610">
    <property type="entry name" value="RecJ"/>
</dbReference>
<dbReference type="GO" id="GO:0006281">
    <property type="term" value="P:DNA repair"/>
    <property type="evidence" value="ECO:0007669"/>
    <property type="project" value="InterPro"/>
</dbReference>
<dbReference type="Gene3D" id="3.90.1640.30">
    <property type="match status" value="1"/>
</dbReference>
<dbReference type="Proteomes" id="UP000470384">
    <property type="component" value="Unassembled WGS sequence"/>
</dbReference>
<dbReference type="PANTHER" id="PTHR30255">
    <property type="entry name" value="SINGLE-STRANDED-DNA-SPECIFIC EXONUCLEASE RECJ"/>
    <property type="match status" value="1"/>
</dbReference>
<dbReference type="PANTHER" id="PTHR30255:SF2">
    <property type="entry name" value="SINGLE-STRANDED-DNA-SPECIFIC EXONUCLEASE RECJ"/>
    <property type="match status" value="1"/>
</dbReference>
<comment type="caution">
    <text evidence="9">The sequence shown here is derived from an EMBL/GenBank/DDBJ whole genome shotgun (WGS) entry which is preliminary data.</text>
</comment>
<evidence type="ECO:0000256" key="3">
    <source>
        <dbReference type="ARBA" id="ARBA00022722"/>
    </source>
</evidence>
<keyword evidence="3" id="KW-0540">Nuclease</keyword>
<dbReference type="Pfam" id="PF17768">
    <property type="entry name" value="RecJ_OB"/>
    <property type="match status" value="1"/>
</dbReference>
<dbReference type="GO" id="GO:0003676">
    <property type="term" value="F:nucleic acid binding"/>
    <property type="evidence" value="ECO:0007669"/>
    <property type="project" value="InterPro"/>
</dbReference>
<dbReference type="InterPro" id="IPR003156">
    <property type="entry name" value="DHHA1_dom"/>
</dbReference>
<dbReference type="InterPro" id="IPR038763">
    <property type="entry name" value="DHH_sf"/>
</dbReference>
<name>A0A845QCD8_9HYPH</name>
<dbReference type="EMBL" id="WXYQ01000006">
    <property type="protein sequence ID" value="NBG95876.1"/>
    <property type="molecule type" value="Genomic_DNA"/>
</dbReference>
<comment type="similarity">
    <text evidence="1">Belongs to the RecJ family.</text>
</comment>
<evidence type="ECO:0000313" key="10">
    <source>
        <dbReference type="Proteomes" id="UP000470384"/>
    </source>
</evidence>
<dbReference type="GO" id="GO:0006310">
    <property type="term" value="P:DNA recombination"/>
    <property type="evidence" value="ECO:0007669"/>
    <property type="project" value="InterPro"/>
</dbReference>
<reference evidence="9 10" key="1">
    <citation type="journal article" date="2016" name="Int. J. Syst. Evol. Microbiol.">
        <title>Pyruvatibacter mobilis gen. nov., sp. nov., a marine bacterium from the culture broth of Picochlorum sp. 122.</title>
        <authorList>
            <person name="Wang G."/>
            <person name="Tang M."/>
            <person name="Wu H."/>
            <person name="Dai S."/>
            <person name="Li T."/>
            <person name="Chen C."/>
            <person name="He H."/>
            <person name="Fan J."/>
            <person name="Xiang W."/>
            <person name="Li X."/>
        </authorList>
    </citation>
    <scope>NUCLEOTIDE SEQUENCE [LARGE SCALE GENOMIC DNA]</scope>
    <source>
        <strain evidence="9 10">GYP-11</strain>
    </source>
</reference>
<dbReference type="SUPFAM" id="SSF64182">
    <property type="entry name" value="DHH phosphoesterases"/>
    <property type="match status" value="1"/>
</dbReference>
<dbReference type="OrthoDB" id="9809852at2"/>
<feature type="domain" description="RecJ OB" evidence="8">
    <location>
        <begin position="490"/>
        <end position="598"/>
    </location>
</feature>
<dbReference type="AlphaFoldDB" id="A0A845QCD8"/>
<evidence type="ECO:0000256" key="5">
    <source>
        <dbReference type="ARBA" id="ARBA00022839"/>
    </source>
</evidence>
<dbReference type="InterPro" id="IPR041122">
    <property type="entry name" value="RecJ_OB"/>
</dbReference>
<proteinExistence type="inferred from homology"/>
<keyword evidence="5 9" id="KW-0269">Exonuclease</keyword>
<feature type="domain" description="DDH" evidence="6">
    <location>
        <begin position="104"/>
        <end position="261"/>
    </location>
</feature>
<sequence>MASSANARPVYDEPAPFLGVARSFSGRAWRLRPADERQAELISQRHGIDAFLARILAAREVSADDVPSYLAPTLRDLLPDPSCLADMDAAADRLSEAIINDEPIAVFGDYDVDGATSSALLDRYLKALGVTPRTYIPDRLAEGYGPNPTAMRVLAEEGARVVITVDCGTMAFAPLEEASRLGLDVLVIDHHKAAPELPIARAVVNPNRLDCGSGLGQLAAVGVVFMLVVATNRALRQRGHFSDIRPEPNLTRLLDLVALGTVCDVVPLRGVNRAFVTQGLRIMGQGQNCGLQALGAVAGMEGAPSPYHAGFLLGPRVNAGGRIGASGLGAKLLSTEDPDEAAAIAGRLDVLNAERRAIEADVLDQAIALVDRDGLADRAVSVVAGPSWHPGVIGIVAARIKERTGNPSIVIALDDKGMGKGSGRSIAGVDMGASVVRALEAGLLVNGGGHAMAAGLTVAADRVDDLTAYLEQDMADDVAQARLAAGLTLDGAIACSGATASLVDLIAQAGPYGSGNPEPRIAVADARIGYADVVGSNHVRLTLKGQSGKTLKAVAFRAADQPLGQSLLGNADMRVHVAGRLKRDSWRGGEAVELHIEDAAAADH</sequence>
<dbReference type="RefSeq" id="WP_160587754.1">
    <property type="nucleotide sequence ID" value="NZ_BMHN01000001.1"/>
</dbReference>
<evidence type="ECO:0000259" key="7">
    <source>
        <dbReference type="Pfam" id="PF02272"/>
    </source>
</evidence>
<dbReference type="GeneID" id="300654580"/>
<evidence type="ECO:0000256" key="2">
    <source>
        <dbReference type="ARBA" id="ARBA00019841"/>
    </source>
</evidence>
<feature type="domain" description="DHHA1" evidence="7">
    <location>
        <begin position="381"/>
        <end position="474"/>
    </location>
</feature>
<evidence type="ECO:0000313" key="9">
    <source>
        <dbReference type="EMBL" id="NBG95876.1"/>
    </source>
</evidence>
<dbReference type="GO" id="GO:0008409">
    <property type="term" value="F:5'-3' exonuclease activity"/>
    <property type="evidence" value="ECO:0007669"/>
    <property type="project" value="InterPro"/>
</dbReference>
<dbReference type="NCBIfam" id="TIGR00644">
    <property type="entry name" value="recJ"/>
    <property type="match status" value="1"/>
</dbReference>
<dbReference type="Pfam" id="PF01368">
    <property type="entry name" value="DHH"/>
    <property type="match status" value="1"/>
</dbReference>
<protein>
    <recommendedName>
        <fullName evidence="2">Single-stranded-DNA-specific exonuclease RecJ</fullName>
    </recommendedName>
</protein>
<dbReference type="Pfam" id="PF02272">
    <property type="entry name" value="DHHA1"/>
    <property type="match status" value="1"/>
</dbReference>
<evidence type="ECO:0000256" key="1">
    <source>
        <dbReference type="ARBA" id="ARBA00005915"/>
    </source>
</evidence>
<accession>A0A845QCD8</accession>
<gene>
    <name evidence="9" type="primary">recJ</name>
    <name evidence="9" type="ORF">GTQ45_09030</name>
</gene>
<dbReference type="Gene3D" id="3.10.310.30">
    <property type="match status" value="1"/>
</dbReference>
<keyword evidence="10" id="KW-1185">Reference proteome</keyword>
<evidence type="ECO:0000259" key="6">
    <source>
        <dbReference type="Pfam" id="PF01368"/>
    </source>
</evidence>
<evidence type="ECO:0000259" key="8">
    <source>
        <dbReference type="Pfam" id="PF17768"/>
    </source>
</evidence>
<dbReference type="InterPro" id="IPR051673">
    <property type="entry name" value="SSDNA_exonuclease_RecJ"/>
</dbReference>